<dbReference type="SUPFAM" id="SSF143422">
    <property type="entry name" value="Transposase IS200-like"/>
    <property type="match status" value="1"/>
</dbReference>
<dbReference type="EMBL" id="JAANXD010000004">
    <property type="protein sequence ID" value="MBS1257074.1"/>
    <property type="molecule type" value="Genomic_DNA"/>
</dbReference>
<reference evidence="2" key="1">
    <citation type="journal article" date="2021" name="ISME J.">
        <title>Fine-scale metabolic discontinuity in a stratified prokaryote microbiome of a Red Sea deep halocline.</title>
        <authorList>
            <person name="Michoud G."/>
            <person name="Ngugi D.K."/>
            <person name="Barozzi A."/>
            <person name="Merlino G."/>
            <person name="Calleja M.L."/>
            <person name="Delgado-Huertas A."/>
            <person name="Moran X.A.G."/>
            <person name="Daffonchio D."/>
        </authorList>
    </citation>
    <scope>NUCLEOTIDE SEQUENCE</scope>
    <source>
        <strain evidence="2">SuakinDeep_MAG55_1</strain>
    </source>
</reference>
<dbReference type="Proteomes" id="UP000722750">
    <property type="component" value="Unassembled WGS sequence"/>
</dbReference>
<accession>A0A941VYG7</accession>
<comment type="caution">
    <text evidence="2">The sequence shown here is derived from an EMBL/GenBank/DDBJ whole genome shotgun (WGS) entry which is preliminary data.</text>
</comment>
<dbReference type="AlphaFoldDB" id="A0A941VYG7"/>
<dbReference type="GO" id="GO:0006313">
    <property type="term" value="P:DNA transposition"/>
    <property type="evidence" value="ECO:0007669"/>
    <property type="project" value="InterPro"/>
</dbReference>
<dbReference type="Gene3D" id="3.30.70.1290">
    <property type="entry name" value="Transposase IS200-like"/>
    <property type="match status" value="1"/>
</dbReference>
<gene>
    <name evidence="2" type="ORF">MAG551_00109</name>
</gene>
<dbReference type="GO" id="GO:0004803">
    <property type="term" value="F:transposase activity"/>
    <property type="evidence" value="ECO:0007669"/>
    <property type="project" value="InterPro"/>
</dbReference>
<feature type="domain" description="Transposase IS200-like" evidence="1">
    <location>
        <begin position="21"/>
        <end position="175"/>
    </location>
</feature>
<name>A0A941VYG7_9BACT</name>
<dbReference type="PANTHER" id="PTHR36966:SF1">
    <property type="entry name" value="REP-ASSOCIATED TYROSINE TRANSPOSASE"/>
    <property type="match status" value="1"/>
</dbReference>
<dbReference type="SMART" id="SM01321">
    <property type="entry name" value="Y1_Tnp"/>
    <property type="match status" value="1"/>
</dbReference>
<dbReference type="InterPro" id="IPR036515">
    <property type="entry name" value="Transposase_17_sf"/>
</dbReference>
<protein>
    <recommendedName>
        <fullName evidence="1">Transposase IS200-like domain-containing protein</fullName>
    </recommendedName>
</protein>
<sequence>MVLYKNRYRVESSRLKDWDYSSSGYYYLTICTRDRICYFGDVVNGKMVLSPTGEAVYQCWQEIPKHFSFVRLDGFIIMPNHVHGIIIIDKTHVETQNLASLRYENDMDSQKPNEPQNKFGPQSKNIASIIRGFKIGVTKFAKKQKIPFGWQPRFYDHIVRDEKDLNRIRQYMVNNPTIWKKDDLYQQG</sequence>
<dbReference type="InterPro" id="IPR052715">
    <property type="entry name" value="RAYT_transposase"/>
</dbReference>
<dbReference type="GO" id="GO:0043565">
    <property type="term" value="F:sequence-specific DNA binding"/>
    <property type="evidence" value="ECO:0007669"/>
    <property type="project" value="TreeGrafter"/>
</dbReference>
<organism evidence="2 3">
    <name type="scientific">Candidatus Scalindua arabica</name>
    <dbReference type="NCBI Taxonomy" id="1127984"/>
    <lineage>
        <taxon>Bacteria</taxon>
        <taxon>Pseudomonadati</taxon>
        <taxon>Planctomycetota</taxon>
        <taxon>Candidatus Brocadiia</taxon>
        <taxon>Candidatus Brocadiales</taxon>
        <taxon>Candidatus Scalinduaceae</taxon>
        <taxon>Candidatus Scalindua</taxon>
    </lineage>
</organism>
<proteinExistence type="predicted"/>
<evidence type="ECO:0000313" key="3">
    <source>
        <dbReference type="Proteomes" id="UP000722750"/>
    </source>
</evidence>
<evidence type="ECO:0000313" key="2">
    <source>
        <dbReference type="EMBL" id="MBS1257074.1"/>
    </source>
</evidence>
<dbReference type="InterPro" id="IPR002686">
    <property type="entry name" value="Transposase_17"/>
</dbReference>
<evidence type="ECO:0000259" key="1">
    <source>
        <dbReference type="SMART" id="SM01321"/>
    </source>
</evidence>
<dbReference type="PANTHER" id="PTHR36966">
    <property type="entry name" value="REP-ASSOCIATED TYROSINE TRANSPOSASE"/>
    <property type="match status" value="1"/>
</dbReference>